<dbReference type="AlphaFoldDB" id="Q2TKW0"/>
<name>Q2TKW0_9DIPS</name>
<dbReference type="InterPro" id="IPR017887">
    <property type="entry name" value="TF_TCP_subgr"/>
</dbReference>
<sequence length="99" mass="10609">DLLGFEKASKTVAWLLSQSESAINDLSRSAVDINSSSNNLGVVNSASSTSECEVLSTIKEPARVELAKPKSVKAAIPEKKRKGAYNIVRRAAFNSTARE</sequence>
<reference evidence="2" key="1">
    <citation type="journal article" date="2006" name="Proc. Natl. Acad. Sci. U.S.A.">
        <title>Phylogenetic analysis of the "ECE" (CYC/TB1) clade reveals duplications predating the core eudicots.</title>
        <authorList>
            <person name="Howarth D.G."/>
            <person name="Donoghue M.J."/>
        </authorList>
    </citation>
    <scope>NUCLEOTIDE SEQUENCE</scope>
</reference>
<dbReference type="Pfam" id="PF03634">
    <property type="entry name" value="TCP"/>
    <property type="match status" value="1"/>
</dbReference>
<feature type="non-terminal residue" evidence="2">
    <location>
        <position position="1"/>
    </location>
</feature>
<evidence type="ECO:0000259" key="1">
    <source>
        <dbReference type="PROSITE" id="PS51369"/>
    </source>
</evidence>
<feature type="domain" description="TCP" evidence="1">
    <location>
        <begin position="1"/>
        <end position="26"/>
    </location>
</feature>
<dbReference type="EMBL" id="AY851182">
    <property type="protein sequence ID" value="AAX45164.1"/>
    <property type="molecule type" value="Genomic_DNA"/>
</dbReference>
<dbReference type="PROSITE" id="PS51369">
    <property type="entry name" value="TCP"/>
    <property type="match status" value="1"/>
</dbReference>
<feature type="non-terminal residue" evidence="2">
    <location>
        <position position="99"/>
    </location>
</feature>
<organism evidence="2">
    <name type="scientific">Valerianella dentata</name>
    <dbReference type="NCBI Taxonomy" id="300936"/>
    <lineage>
        <taxon>Eukaryota</taxon>
        <taxon>Viridiplantae</taxon>
        <taxon>Streptophyta</taxon>
        <taxon>Embryophyta</taxon>
        <taxon>Tracheophyta</taxon>
        <taxon>Spermatophyta</taxon>
        <taxon>Magnoliopsida</taxon>
        <taxon>eudicotyledons</taxon>
        <taxon>Gunneridae</taxon>
        <taxon>Pentapetalae</taxon>
        <taxon>asterids</taxon>
        <taxon>campanulids</taxon>
        <taxon>Dipsacales</taxon>
        <taxon>Caprifoliaceae</taxon>
        <taxon>Valerianella</taxon>
    </lineage>
</organism>
<gene>
    <name evidence="2" type="primary">CYC1</name>
</gene>
<accession>Q2TKW0</accession>
<protein>
    <submittedName>
        <fullName evidence="2">CYCLOIDEA-like</fullName>
    </submittedName>
</protein>
<evidence type="ECO:0000313" key="2">
    <source>
        <dbReference type="EMBL" id="AAX45164.1"/>
    </source>
</evidence>
<proteinExistence type="predicted"/>